<sequence>MPVNRTTLHRAMIWPRRRTTPPWPSRTCLRDEAKTTVSILLSLCMGASTLATITFANAAAETTGDQALMSGLSIILGLAQWGCAMIFGLHKCIRPPPGQTGNLVLLYPATWVAMQAVCFVAVQYMWQRDWSQVTKNAAVTWMVVSLGTVALWTHVILCLLAKRYLTKRTTRHAARPADPAPAVQMVVRDRIADIEEAVSPVQAPPYVAVREVKNENVRLG</sequence>
<dbReference type="RefSeq" id="XP_022475826.1">
    <property type="nucleotide sequence ID" value="XM_022617585.1"/>
</dbReference>
<comment type="caution">
    <text evidence="2">The sequence shown here is derived from an EMBL/GenBank/DDBJ whole genome shotgun (WGS) entry which is preliminary data.</text>
</comment>
<keyword evidence="1" id="KW-1133">Transmembrane helix</keyword>
<gene>
    <name evidence="2" type="ORF">CORC01_05943</name>
</gene>
<organism evidence="2 3">
    <name type="scientific">Colletotrichum orchidophilum</name>
    <dbReference type="NCBI Taxonomy" id="1209926"/>
    <lineage>
        <taxon>Eukaryota</taxon>
        <taxon>Fungi</taxon>
        <taxon>Dikarya</taxon>
        <taxon>Ascomycota</taxon>
        <taxon>Pezizomycotina</taxon>
        <taxon>Sordariomycetes</taxon>
        <taxon>Hypocreomycetidae</taxon>
        <taxon>Glomerellales</taxon>
        <taxon>Glomerellaceae</taxon>
        <taxon>Colletotrichum</taxon>
    </lineage>
</organism>
<reference evidence="2 3" key="1">
    <citation type="submission" date="2016-09" db="EMBL/GenBank/DDBJ databases">
        <authorList>
            <person name="Capua I."/>
            <person name="De Benedictis P."/>
            <person name="Joannis T."/>
            <person name="Lombin L.H."/>
            <person name="Cattoli G."/>
        </authorList>
    </citation>
    <scope>NUCLEOTIDE SEQUENCE [LARGE SCALE GENOMIC DNA]</scope>
    <source>
        <strain evidence="2 3">IMI 309357</strain>
    </source>
</reference>
<dbReference type="OrthoDB" id="4843010at2759"/>
<dbReference type="GeneID" id="34559095"/>
<name>A0A1G4BBA0_9PEZI</name>
<dbReference type="AlphaFoldDB" id="A0A1G4BBA0"/>
<evidence type="ECO:0000313" key="2">
    <source>
        <dbReference type="EMBL" id="OHE98677.1"/>
    </source>
</evidence>
<keyword evidence="1" id="KW-0472">Membrane</keyword>
<feature type="transmembrane region" description="Helical" evidence="1">
    <location>
        <begin position="138"/>
        <end position="161"/>
    </location>
</feature>
<proteinExistence type="predicted"/>
<feature type="transmembrane region" description="Helical" evidence="1">
    <location>
        <begin position="68"/>
        <end position="89"/>
    </location>
</feature>
<protein>
    <submittedName>
        <fullName evidence="2">Uncharacterized protein</fullName>
    </submittedName>
</protein>
<dbReference type="Proteomes" id="UP000176998">
    <property type="component" value="Unassembled WGS sequence"/>
</dbReference>
<accession>A0A1G4BBA0</accession>
<evidence type="ECO:0000313" key="3">
    <source>
        <dbReference type="Proteomes" id="UP000176998"/>
    </source>
</evidence>
<dbReference type="EMBL" id="MJBS01000043">
    <property type="protein sequence ID" value="OHE98677.1"/>
    <property type="molecule type" value="Genomic_DNA"/>
</dbReference>
<keyword evidence="3" id="KW-1185">Reference proteome</keyword>
<evidence type="ECO:0000256" key="1">
    <source>
        <dbReference type="SAM" id="Phobius"/>
    </source>
</evidence>
<feature type="transmembrane region" description="Helical" evidence="1">
    <location>
        <begin position="101"/>
        <end position="126"/>
    </location>
</feature>
<keyword evidence="1" id="KW-0812">Transmembrane</keyword>